<gene>
    <name evidence="1" type="ORF">NUW54_g13265</name>
</gene>
<keyword evidence="2" id="KW-1185">Reference proteome</keyword>
<reference evidence="1" key="1">
    <citation type="submission" date="2022-08" db="EMBL/GenBank/DDBJ databases">
        <title>Genome Sequence of Pycnoporus sanguineus.</title>
        <authorList>
            <person name="Buettner E."/>
        </authorList>
    </citation>
    <scope>NUCLEOTIDE SEQUENCE</scope>
    <source>
        <strain evidence="1">CG-C14</strain>
    </source>
</reference>
<comment type="caution">
    <text evidence="1">The sequence shown here is derived from an EMBL/GenBank/DDBJ whole genome shotgun (WGS) entry which is preliminary data.</text>
</comment>
<organism evidence="1 2">
    <name type="scientific">Trametes sanguinea</name>
    <dbReference type="NCBI Taxonomy" id="158606"/>
    <lineage>
        <taxon>Eukaryota</taxon>
        <taxon>Fungi</taxon>
        <taxon>Dikarya</taxon>
        <taxon>Basidiomycota</taxon>
        <taxon>Agaricomycotina</taxon>
        <taxon>Agaricomycetes</taxon>
        <taxon>Polyporales</taxon>
        <taxon>Polyporaceae</taxon>
        <taxon>Trametes</taxon>
    </lineage>
</organism>
<protein>
    <submittedName>
        <fullName evidence="1">Uncharacterized protein</fullName>
    </submittedName>
</protein>
<evidence type="ECO:0000313" key="1">
    <source>
        <dbReference type="EMBL" id="KAJ2968268.1"/>
    </source>
</evidence>
<proteinExistence type="predicted"/>
<evidence type="ECO:0000313" key="2">
    <source>
        <dbReference type="Proteomes" id="UP001144978"/>
    </source>
</evidence>
<sequence length="137" mass="14375">MSALPAVQSFASFGSTSTSRLGFESGKMIGRSVPFAISRTTSSENAPACVEQPISTVGFTRRTTSSRPTSPWSFACAPAHSPSGARTRARPRTRAPPRPLRAPRARARAHERPGAPLRAAGAVRARGGEEQGECGEG</sequence>
<dbReference type="EMBL" id="JANSHE010006072">
    <property type="protein sequence ID" value="KAJ2968268.1"/>
    <property type="molecule type" value="Genomic_DNA"/>
</dbReference>
<dbReference type="Proteomes" id="UP001144978">
    <property type="component" value="Unassembled WGS sequence"/>
</dbReference>
<name>A0ACC1MPX8_9APHY</name>
<accession>A0ACC1MPX8</accession>